<gene>
    <name evidence="12" type="ORF">SGUI_2769</name>
</gene>
<dbReference type="InterPro" id="IPR008753">
    <property type="entry name" value="Peptidase_M13_N"/>
</dbReference>
<keyword evidence="5" id="KW-0378">Hydrolase</keyword>
<dbReference type="EMBL" id="CP014989">
    <property type="protein sequence ID" value="ANS80165.1"/>
    <property type="molecule type" value="Genomic_DNA"/>
</dbReference>
<dbReference type="Pfam" id="PF05649">
    <property type="entry name" value="Peptidase_M13_N"/>
    <property type="match status" value="1"/>
</dbReference>
<evidence type="ECO:0000256" key="3">
    <source>
        <dbReference type="ARBA" id="ARBA00022670"/>
    </source>
</evidence>
<keyword evidence="3" id="KW-0645">Protease</keyword>
<dbReference type="PANTHER" id="PTHR11733:SF167">
    <property type="entry name" value="FI17812P1-RELATED"/>
    <property type="match status" value="1"/>
</dbReference>
<keyword evidence="9" id="KW-0812">Transmembrane</keyword>
<dbReference type="InterPro" id="IPR000718">
    <property type="entry name" value="Peptidase_M13"/>
</dbReference>
<dbReference type="Gene3D" id="3.40.390.10">
    <property type="entry name" value="Collagenase (Catalytic Domain)"/>
    <property type="match status" value="1"/>
</dbReference>
<keyword evidence="9" id="KW-1133">Transmembrane helix</keyword>
<dbReference type="InterPro" id="IPR018497">
    <property type="entry name" value="Peptidase_M13_C"/>
</dbReference>
<accession>A0A1B1NFL4</accession>
<dbReference type="InterPro" id="IPR042089">
    <property type="entry name" value="Peptidase_M13_dom_2"/>
</dbReference>
<feature type="compositionally biased region" description="Low complexity" evidence="8">
    <location>
        <begin position="1"/>
        <end position="13"/>
    </location>
</feature>
<comment type="similarity">
    <text evidence="2">Belongs to the peptidase M13 family.</text>
</comment>
<dbReference type="GO" id="GO:0004222">
    <property type="term" value="F:metalloendopeptidase activity"/>
    <property type="evidence" value="ECO:0007669"/>
    <property type="project" value="InterPro"/>
</dbReference>
<feature type="domain" description="Peptidase M13 N-terminal" evidence="11">
    <location>
        <begin position="141"/>
        <end position="527"/>
    </location>
</feature>
<dbReference type="Gene3D" id="1.10.1380.10">
    <property type="entry name" value="Neutral endopeptidase , domain2"/>
    <property type="match status" value="1"/>
</dbReference>
<evidence type="ECO:0000313" key="12">
    <source>
        <dbReference type="EMBL" id="ANS80165.1"/>
    </source>
</evidence>
<evidence type="ECO:0000256" key="9">
    <source>
        <dbReference type="SAM" id="Phobius"/>
    </source>
</evidence>
<evidence type="ECO:0000256" key="5">
    <source>
        <dbReference type="ARBA" id="ARBA00022801"/>
    </source>
</evidence>
<dbReference type="PATRIC" id="fig|1758689.4.peg.2892"/>
<organism evidence="12 13">
    <name type="scientific">Serinicoccus hydrothermalis</name>
    <dbReference type="NCBI Taxonomy" id="1758689"/>
    <lineage>
        <taxon>Bacteria</taxon>
        <taxon>Bacillati</taxon>
        <taxon>Actinomycetota</taxon>
        <taxon>Actinomycetes</taxon>
        <taxon>Micrococcales</taxon>
        <taxon>Ornithinimicrobiaceae</taxon>
        <taxon>Serinicoccus</taxon>
    </lineage>
</organism>
<feature type="transmembrane region" description="Helical" evidence="9">
    <location>
        <begin position="76"/>
        <end position="96"/>
    </location>
</feature>
<feature type="transmembrane region" description="Helical" evidence="9">
    <location>
        <begin position="49"/>
        <end position="70"/>
    </location>
</feature>
<dbReference type="GO" id="GO:0046872">
    <property type="term" value="F:metal ion binding"/>
    <property type="evidence" value="ECO:0007669"/>
    <property type="project" value="UniProtKB-KW"/>
</dbReference>
<dbReference type="KEGG" id="serj:SGUI_2769"/>
<keyword evidence="7" id="KW-0482">Metalloprotease</keyword>
<evidence type="ECO:0000256" key="4">
    <source>
        <dbReference type="ARBA" id="ARBA00022723"/>
    </source>
</evidence>
<keyword evidence="4" id="KW-0479">Metal-binding</keyword>
<evidence type="ECO:0000259" key="11">
    <source>
        <dbReference type="Pfam" id="PF05649"/>
    </source>
</evidence>
<feature type="compositionally biased region" description="Basic and acidic residues" evidence="8">
    <location>
        <begin position="20"/>
        <end position="32"/>
    </location>
</feature>
<dbReference type="STRING" id="1758689.SGUI_2769"/>
<dbReference type="SUPFAM" id="SSF55486">
    <property type="entry name" value="Metalloproteases ('zincins'), catalytic domain"/>
    <property type="match status" value="1"/>
</dbReference>
<dbReference type="Proteomes" id="UP000092482">
    <property type="component" value="Chromosome"/>
</dbReference>
<evidence type="ECO:0000259" key="10">
    <source>
        <dbReference type="Pfam" id="PF01431"/>
    </source>
</evidence>
<feature type="region of interest" description="Disordered" evidence="8">
    <location>
        <begin position="1"/>
        <end position="32"/>
    </location>
</feature>
<evidence type="ECO:0000256" key="7">
    <source>
        <dbReference type="ARBA" id="ARBA00023049"/>
    </source>
</evidence>
<dbReference type="AlphaFoldDB" id="A0A1B1NFL4"/>
<evidence type="ECO:0000256" key="2">
    <source>
        <dbReference type="ARBA" id="ARBA00007357"/>
    </source>
</evidence>
<keyword evidence="9" id="KW-0472">Membrane</keyword>
<dbReference type="GO" id="GO:0005886">
    <property type="term" value="C:plasma membrane"/>
    <property type="evidence" value="ECO:0007669"/>
    <property type="project" value="TreeGrafter"/>
</dbReference>
<name>A0A1B1NFL4_9MICO</name>
<sequence>MDAAAGDARPALAYSLGMPKGEDGSWRPGTRQEQRREAAARFEAKGARLMLWSSPVFAAIFWILILVGWVRGTDLLLLNLLSACLWSLITIGLWWTHLRARARRTRRNGKIAGCEAGGGTAYRGAMKSGIDRDTMNTDVRPQDDLFAHVNGGWLASATIPDDRSRYGAFDTLRENAEAAVRELIETAAQRQPALDTPAGKVGALYASFMDADQVAQVGTAPLVEPLRQVAQVTDTSGLAALSGRLQREGVEGLAHIWVTADAGDPDSYIAYLHQGGIGLPDEAYYTDEEHAAVRDAYRAYLAKLLELAGPALAEAGLDEVTGEDAVERVYALEERIAAAHWDRVAARDAVKSYTRLTRAELAERTPGWDWDAWAEGLGAPDGALDAVVARQPDVLTAVGQALQDVPLVDWQAWLAVRVVDSLAPYLTDELVEAHFDFHGRTLSGTPANKERWKRGVGLVEALLGEAAGELYVEAHFPPAARERMGELVANVTEAFKQRIGELEWMGEQTQERALDKLAAFRPKIGHPPTFRDYSAYQLDAGDLVGNVRRGAAFETDRELGKIGGAIDQDEWLMTPQTVNAYYHPMLNEIVFPAAILQPPFFDVDADDAANYGGIGAVIAHEIGHGFDDQGSRYAGDGSLTDWWTEADREAFDARSQQLIEQFGTLSPRDIPGGTATVNGGLTVGENIGDLCGLELAHLAYRIATDGSAPEVDGWTGDQRFFLGWGSVWRTMAREEEARRLLSVDPHAPADLRANTVRNVDAFHEAFGTQEGDELWLAPQERVRIF</sequence>
<dbReference type="PRINTS" id="PR00786">
    <property type="entry name" value="NEPRILYSIN"/>
</dbReference>
<keyword evidence="13" id="KW-1185">Reference proteome</keyword>
<dbReference type="PANTHER" id="PTHR11733">
    <property type="entry name" value="ZINC METALLOPROTEASE FAMILY M13 NEPRILYSIN-RELATED"/>
    <property type="match status" value="1"/>
</dbReference>
<feature type="domain" description="Peptidase M13 C-terminal" evidence="10">
    <location>
        <begin position="579"/>
        <end position="782"/>
    </location>
</feature>
<dbReference type="PROSITE" id="PS51885">
    <property type="entry name" value="NEPRILYSIN"/>
    <property type="match status" value="1"/>
</dbReference>
<keyword evidence="6" id="KW-0862">Zinc</keyword>
<dbReference type="Pfam" id="PF01431">
    <property type="entry name" value="Peptidase_M13"/>
    <property type="match status" value="1"/>
</dbReference>
<reference evidence="12 13" key="1">
    <citation type="submission" date="2016-03" db="EMBL/GenBank/DDBJ databases">
        <title>Shallow-sea hydrothermal system.</title>
        <authorList>
            <person name="Tang K."/>
        </authorList>
    </citation>
    <scope>NUCLEOTIDE SEQUENCE [LARGE SCALE GENOMIC DNA]</scope>
    <source>
        <strain evidence="12 13">JLT9</strain>
    </source>
</reference>
<dbReference type="GO" id="GO:0016485">
    <property type="term" value="P:protein processing"/>
    <property type="evidence" value="ECO:0007669"/>
    <property type="project" value="TreeGrafter"/>
</dbReference>
<evidence type="ECO:0000313" key="13">
    <source>
        <dbReference type="Proteomes" id="UP000092482"/>
    </source>
</evidence>
<evidence type="ECO:0000256" key="1">
    <source>
        <dbReference type="ARBA" id="ARBA00001947"/>
    </source>
</evidence>
<comment type="cofactor">
    <cofactor evidence="1">
        <name>Zn(2+)</name>
        <dbReference type="ChEBI" id="CHEBI:29105"/>
    </cofactor>
</comment>
<dbReference type="InterPro" id="IPR024079">
    <property type="entry name" value="MetalloPept_cat_dom_sf"/>
</dbReference>
<evidence type="ECO:0000256" key="8">
    <source>
        <dbReference type="SAM" id="MobiDB-lite"/>
    </source>
</evidence>
<evidence type="ECO:0000256" key="6">
    <source>
        <dbReference type="ARBA" id="ARBA00022833"/>
    </source>
</evidence>
<dbReference type="CDD" id="cd08662">
    <property type="entry name" value="M13"/>
    <property type="match status" value="1"/>
</dbReference>
<protein>
    <submittedName>
        <fullName evidence="12">Metallopeptidase</fullName>
    </submittedName>
</protein>
<proteinExistence type="inferred from homology"/>